<accession>A0ABT2T5G0</accession>
<organism evidence="7 8">
    <name type="scientific">Suilimivivens aceti</name>
    <dbReference type="NCBI Taxonomy" id="2981774"/>
    <lineage>
        <taxon>Bacteria</taxon>
        <taxon>Bacillati</taxon>
        <taxon>Bacillota</taxon>
        <taxon>Clostridia</taxon>
        <taxon>Lachnospirales</taxon>
        <taxon>Lachnospiraceae</taxon>
        <taxon>Suilimivivens</taxon>
    </lineage>
</organism>
<evidence type="ECO:0000256" key="3">
    <source>
        <dbReference type="ARBA" id="ARBA00023125"/>
    </source>
</evidence>
<evidence type="ECO:0000259" key="6">
    <source>
        <dbReference type="PROSITE" id="PS50110"/>
    </source>
</evidence>
<evidence type="ECO:0000313" key="7">
    <source>
        <dbReference type="EMBL" id="MCU6745460.1"/>
    </source>
</evidence>
<protein>
    <recommendedName>
        <fullName evidence="1">Stage 0 sporulation protein A homolog</fullName>
    </recommendedName>
</protein>
<dbReference type="InterPro" id="IPR001789">
    <property type="entry name" value="Sig_transdc_resp-reg_receiver"/>
</dbReference>
<evidence type="ECO:0000256" key="5">
    <source>
        <dbReference type="PROSITE-ProRule" id="PRU00169"/>
    </source>
</evidence>
<dbReference type="CDD" id="cd17536">
    <property type="entry name" value="REC_YesN-like"/>
    <property type="match status" value="1"/>
</dbReference>
<comment type="caution">
    <text evidence="7">The sequence shown here is derived from an EMBL/GenBank/DDBJ whole genome shotgun (WGS) entry which is preliminary data.</text>
</comment>
<name>A0ABT2T5G0_9FIRM</name>
<keyword evidence="8" id="KW-1185">Reference proteome</keyword>
<feature type="domain" description="Response regulatory" evidence="6">
    <location>
        <begin position="3"/>
        <end position="120"/>
    </location>
</feature>
<evidence type="ECO:0000256" key="4">
    <source>
        <dbReference type="ARBA" id="ARBA00024867"/>
    </source>
</evidence>
<keyword evidence="5" id="KW-0597">Phosphoprotein</keyword>
<dbReference type="Gene3D" id="3.40.50.2300">
    <property type="match status" value="1"/>
</dbReference>
<dbReference type="InterPro" id="IPR051552">
    <property type="entry name" value="HptR"/>
</dbReference>
<dbReference type="SMART" id="SM00448">
    <property type="entry name" value="REC"/>
    <property type="match status" value="1"/>
</dbReference>
<dbReference type="Pfam" id="PF00072">
    <property type="entry name" value="Response_reg"/>
    <property type="match status" value="1"/>
</dbReference>
<dbReference type="InterPro" id="IPR011006">
    <property type="entry name" value="CheY-like_superfamily"/>
</dbReference>
<comment type="function">
    <text evidence="4">May play the central regulatory role in sporulation. It may be an element of the effector pathway responsible for the activation of sporulation genes in response to nutritional stress. Spo0A may act in concert with spo0H (a sigma factor) to control the expression of some genes that are critical to the sporulation process.</text>
</comment>
<dbReference type="RefSeq" id="WP_262575503.1">
    <property type="nucleotide sequence ID" value="NZ_JAOQKJ010000012.1"/>
</dbReference>
<reference evidence="7 8" key="1">
    <citation type="journal article" date="2021" name="ISME Commun">
        <title>Automated analysis of genomic sequences facilitates high-throughput and comprehensive description of bacteria.</title>
        <authorList>
            <person name="Hitch T.C.A."/>
        </authorList>
    </citation>
    <scope>NUCLEOTIDE SEQUENCE [LARGE SCALE GENOMIC DNA]</scope>
    <source>
        <strain evidence="7 8">Sanger_18</strain>
    </source>
</reference>
<feature type="modified residue" description="4-aspartylphosphate" evidence="5">
    <location>
        <position position="55"/>
    </location>
</feature>
<proteinExistence type="predicted"/>
<sequence>MIKVLIVDDERLVVENITESIQWESMGFVLSRPAYNGKSAIRIFEEERPDLVITDIKMPGMDGLELSRELLKRKADIQIILLTAYKDFEYAKKAIELGVSRYIVKNDIQPDSMRELLMEVREDIRDHKTNDRILRREKCKNLLEKGAADSELQKELMMSSMRIAQYMIILPYGYFDDLLRQTEELSEDTRVLDSLIQEYDGICGFLFDFNVYFLWKRYRRK</sequence>
<dbReference type="SUPFAM" id="SSF52172">
    <property type="entry name" value="CheY-like"/>
    <property type="match status" value="1"/>
</dbReference>
<evidence type="ECO:0000313" key="8">
    <source>
        <dbReference type="Proteomes" id="UP001652432"/>
    </source>
</evidence>
<dbReference type="PROSITE" id="PS50110">
    <property type="entry name" value="RESPONSE_REGULATORY"/>
    <property type="match status" value="1"/>
</dbReference>
<keyword evidence="3" id="KW-0238">DNA-binding</keyword>
<dbReference type="Proteomes" id="UP001652432">
    <property type="component" value="Unassembled WGS sequence"/>
</dbReference>
<keyword evidence="2" id="KW-0963">Cytoplasm</keyword>
<dbReference type="PANTHER" id="PTHR42713">
    <property type="entry name" value="HISTIDINE KINASE-RELATED"/>
    <property type="match status" value="1"/>
</dbReference>
<dbReference type="PANTHER" id="PTHR42713:SF3">
    <property type="entry name" value="TRANSCRIPTIONAL REGULATORY PROTEIN HPTR"/>
    <property type="match status" value="1"/>
</dbReference>
<evidence type="ECO:0000256" key="2">
    <source>
        <dbReference type="ARBA" id="ARBA00022490"/>
    </source>
</evidence>
<dbReference type="EMBL" id="JAOQKJ010000012">
    <property type="protein sequence ID" value="MCU6745460.1"/>
    <property type="molecule type" value="Genomic_DNA"/>
</dbReference>
<evidence type="ECO:0000256" key="1">
    <source>
        <dbReference type="ARBA" id="ARBA00018672"/>
    </source>
</evidence>
<gene>
    <name evidence="7" type="ORF">OCV77_13355</name>
</gene>